<gene>
    <name evidence="3" type="ORF">K7432_007771</name>
</gene>
<feature type="compositionally biased region" description="Polar residues" evidence="1">
    <location>
        <begin position="436"/>
        <end position="453"/>
    </location>
</feature>
<organism evidence="3 4">
    <name type="scientific">Basidiobolus ranarum</name>
    <dbReference type="NCBI Taxonomy" id="34480"/>
    <lineage>
        <taxon>Eukaryota</taxon>
        <taxon>Fungi</taxon>
        <taxon>Fungi incertae sedis</taxon>
        <taxon>Zoopagomycota</taxon>
        <taxon>Entomophthoromycotina</taxon>
        <taxon>Basidiobolomycetes</taxon>
        <taxon>Basidiobolales</taxon>
        <taxon>Basidiobolaceae</taxon>
        <taxon>Basidiobolus</taxon>
    </lineage>
</organism>
<accession>A0ABR2WSY6</accession>
<dbReference type="EMBL" id="JASJQH010000400">
    <property type="protein sequence ID" value="KAK9764590.1"/>
    <property type="molecule type" value="Genomic_DNA"/>
</dbReference>
<feature type="compositionally biased region" description="Polar residues" evidence="1">
    <location>
        <begin position="365"/>
        <end position="376"/>
    </location>
</feature>
<feature type="region of interest" description="Disordered" evidence="1">
    <location>
        <begin position="347"/>
        <end position="453"/>
    </location>
</feature>
<protein>
    <recommendedName>
        <fullName evidence="2">GmrSD restriction endonucleases N-terminal domain-containing protein</fullName>
    </recommendedName>
</protein>
<reference evidence="3 4" key="1">
    <citation type="submission" date="2023-04" db="EMBL/GenBank/DDBJ databases">
        <title>Genome of Basidiobolus ranarum AG-B5.</title>
        <authorList>
            <person name="Stajich J.E."/>
            <person name="Carter-House D."/>
            <person name="Gryganskyi A."/>
        </authorList>
    </citation>
    <scope>NUCLEOTIDE SEQUENCE [LARGE SCALE GENOMIC DNA]</scope>
    <source>
        <strain evidence="3 4">AG-B5</strain>
    </source>
</reference>
<dbReference type="Proteomes" id="UP001479436">
    <property type="component" value="Unassembled WGS sequence"/>
</dbReference>
<feature type="compositionally biased region" description="Basic residues" evidence="1">
    <location>
        <begin position="347"/>
        <end position="360"/>
    </location>
</feature>
<dbReference type="PANTHER" id="PTHR39639:SF1">
    <property type="entry name" value="DUF262 DOMAIN-CONTAINING PROTEIN"/>
    <property type="match status" value="1"/>
</dbReference>
<evidence type="ECO:0000256" key="1">
    <source>
        <dbReference type="SAM" id="MobiDB-lite"/>
    </source>
</evidence>
<evidence type="ECO:0000313" key="4">
    <source>
        <dbReference type="Proteomes" id="UP001479436"/>
    </source>
</evidence>
<feature type="domain" description="GmrSD restriction endonucleases N-terminal" evidence="2">
    <location>
        <begin position="24"/>
        <end position="155"/>
    </location>
</feature>
<dbReference type="InterPro" id="IPR004919">
    <property type="entry name" value="GmrSD_N"/>
</dbReference>
<dbReference type="Pfam" id="PF03235">
    <property type="entry name" value="GmrSD_N"/>
    <property type="match status" value="1"/>
</dbReference>
<dbReference type="PANTHER" id="PTHR39639">
    <property type="entry name" value="CHROMOSOME 16, WHOLE GENOME SHOTGUN SEQUENCE"/>
    <property type="match status" value="1"/>
</dbReference>
<evidence type="ECO:0000313" key="3">
    <source>
        <dbReference type="EMBL" id="KAK9764590.1"/>
    </source>
</evidence>
<proteinExistence type="predicted"/>
<name>A0ABR2WSY6_9FUNG</name>
<evidence type="ECO:0000259" key="2">
    <source>
        <dbReference type="Pfam" id="PF03235"/>
    </source>
</evidence>
<comment type="caution">
    <text evidence="3">The sequence shown here is derived from an EMBL/GenBank/DDBJ whole genome shotgun (WGS) entry which is preliminary data.</text>
</comment>
<keyword evidence="4" id="KW-1185">Reference proteome</keyword>
<sequence length="453" mass="53051">MSNLPALEALNKPRNVTHQLYKLHEMMENNLIDLCPEFQRDVVWPEKRMSYLIDSILKNFYVPPVIFSCKRLPDGRLLKVCIDGKQRLSSIRRFMNNDIPHIDPNSPTTYKRWFNEDSSYSRRHVLSEREREDFRYSELICVEYYGLTMEQENEIFSRVQMGVALTAAEKLQAVATPMAQFIRTVLDEHPRVLEIMDNRRARPYLLAAQTIHMIYYEPIKMQSSSTNIEKFLRTNVTIDPEFRARCMETFRKYSELVESSQDIFFVPTIMAPIEFVIFGYIIARYPERTIEQLKNDLLQMRKHVRSQFIDIRFNTVTYNHMMEFVLNIDNYDYEQVHLASKGLRLPAHLKTRVPPPKRPRTNNNSDSESGSSPQQQRSHHKRPQTAVRTPGRIAPPVDSTIVRVKREPEVSTSGDDVPIVKTEPRDELPPRKMINPPQQLFSVGSAPNRNSRH</sequence>